<keyword evidence="3" id="KW-1185">Reference proteome</keyword>
<protein>
    <submittedName>
        <fullName evidence="4">NAD(P)-binding protein</fullName>
    </submittedName>
</protein>
<dbReference type="InterPro" id="IPR002347">
    <property type="entry name" value="SDR_fam"/>
</dbReference>
<dbReference type="InterPro" id="IPR036291">
    <property type="entry name" value="NAD(P)-bd_dom_sf"/>
</dbReference>
<dbReference type="Proteomes" id="UP000504637">
    <property type="component" value="Unplaced"/>
</dbReference>
<dbReference type="GeneID" id="54361810"/>
<gene>
    <name evidence="4" type="ORF">K489DRAFT_376858</name>
</gene>
<accession>A0A6J3MEL8</accession>
<keyword evidence="1" id="KW-0521">NADP</keyword>
<evidence type="ECO:0000256" key="2">
    <source>
        <dbReference type="ARBA" id="ARBA00023002"/>
    </source>
</evidence>
<dbReference type="Gene3D" id="3.40.50.720">
    <property type="entry name" value="NAD(P)-binding Rossmann-like Domain"/>
    <property type="match status" value="1"/>
</dbReference>
<dbReference type="GO" id="GO:0016491">
    <property type="term" value="F:oxidoreductase activity"/>
    <property type="evidence" value="ECO:0007669"/>
    <property type="project" value="UniProtKB-KW"/>
</dbReference>
<proteinExistence type="predicted"/>
<dbReference type="NCBIfam" id="NF005559">
    <property type="entry name" value="PRK07231.1"/>
    <property type="match status" value="1"/>
</dbReference>
<evidence type="ECO:0000313" key="4">
    <source>
        <dbReference type="RefSeq" id="XP_033463486.1"/>
    </source>
</evidence>
<dbReference type="PRINTS" id="PR00080">
    <property type="entry name" value="SDRFAMILY"/>
</dbReference>
<dbReference type="SUPFAM" id="SSF51735">
    <property type="entry name" value="NAD(P)-binding Rossmann-fold domains"/>
    <property type="match status" value="1"/>
</dbReference>
<dbReference type="PANTHER" id="PTHR43639">
    <property type="entry name" value="OXIDOREDUCTASE, SHORT-CHAIN DEHYDROGENASE/REDUCTASE FAMILY (AFU_ORTHOLOGUE AFUA_5G02870)"/>
    <property type="match status" value="1"/>
</dbReference>
<name>A0A6J3MEL8_9PEZI</name>
<keyword evidence="2" id="KW-0560">Oxidoreductase</keyword>
<reference evidence="4" key="2">
    <citation type="submission" date="2020-04" db="EMBL/GenBank/DDBJ databases">
        <authorList>
            <consortium name="NCBI Genome Project"/>
        </authorList>
    </citation>
    <scope>NUCLEOTIDE SEQUENCE</scope>
    <source>
        <strain evidence="4">CBS 342.82</strain>
    </source>
</reference>
<dbReference type="PANTHER" id="PTHR43639:SF5">
    <property type="entry name" value="OXIDOREDUCTASE, SHORT-CHAIN DEHYDROGENASE_REDUCTASE FAMILY (AFU_ORTHOLOGUE AFUA_6G09140)"/>
    <property type="match status" value="1"/>
</dbReference>
<sequence length="248" mass="26414">MVGRLQGKVAIVTGGAGGFGKGIAAKFVEEGASVVIADFVEEAGQATASELKCEFQRADVTKVQDWENIKQFCDQKFGRIDVVVNNAGTTYRNKDTNEVTEEEYDKVFNVNVKSIYFATHVIVPYQQEKKSGGVWINIASTAGSRPRPGLTWYSASKAAVIIATKSLAVDYASDNIRFMSVSPAVGLGTALSANFLGKPENETSFMATIPLGRGTTASDVGNTCAYLASEEAKFLTGVDVPVDGGRCV</sequence>
<dbReference type="FunFam" id="3.40.50.720:FF:000084">
    <property type="entry name" value="Short-chain dehydrogenase reductase"/>
    <property type="match status" value="1"/>
</dbReference>
<dbReference type="OrthoDB" id="294295at2759"/>
<reference evidence="4" key="1">
    <citation type="submission" date="2020-01" db="EMBL/GenBank/DDBJ databases">
        <authorList>
            <consortium name="DOE Joint Genome Institute"/>
            <person name="Haridas S."/>
            <person name="Albert R."/>
            <person name="Binder M."/>
            <person name="Bloem J."/>
            <person name="Labutti K."/>
            <person name="Salamov A."/>
            <person name="Andreopoulos B."/>
            <person name="Baker S.E."/>
            <person name="Barry K."/>
            <person name="Bills G."/>
            <person name="Bluhm B.H."/>
            <person name="Cannon C."/>
            <person name="Castanera R."/>
            <person name="Culley D.E."/>
            <person name="Daum C."/>
            <person name="Ezra D."/>
            <person name="Gonzalez J.B."/>
            <person name="Henrissat B."/>
            <person name="Kuo A."/>
            <person name="Liang C."/>
            <person name="Lipzen A."/>
            <person name="Lutzoni F."/>
            <person name="Magnuson J."/>
            <person name="Mondo S."/>
            <person name="Nolan M."/>
            <person name="Ohm R."/>
            <person name="Pangilinan J."/>
            <person name="Park H.-J."/>
            <person name="Ramirez L."/>
            <person name="Alfaro M."/>
            <person name="Sun H."/>
            <person name="Tritt A."/>
            <person name="Yoshinaga Y."/>
            <person name="Zwiers L.-H."/>
            <person name="Turgeon B.G."/>
            <person name="Goodwin S.B."/>
            <person name="Spatafora J.W."/>
            <person name="Crous P.W."/>
            <person name="Grigoriev I.V."/>
        </authorList>
    </citation>
    <scope>NUCLEOTIDE SEQUENCE</scope>
    <source>
        <strain evidence="4">CBS 342.82</strain>
    </source>
</reference>
<reference evidence="4" key="3">
    <citation type="submission" date="2025-08" db="UniProtKB">
        <authorList>
            <consortium name="RefSeq"/>
        </authorList>
    </citation>
    <scope>IDENTIFICATION</scope>
    <source>
        <strain evidence="4">CBS 342.82</strain>
    </source>
</reference>
<evidence type="ECO:0000256" key="1">
    <source>
        <dbReference type="ARBA" id="ARBA00022857"/>
    </source>
</evidence>
<dbReference type="AlphaFoldDB" id="A0A6J3MEL8"/>
<evidence type="ECO:0000313" key="3">
    <source>
        <dbReference type="Proteomes" id="UP000504637"/>
    </source>
</evidence>
<dbReference type="PRINTS" id="PR00081">
    <property type="entry name" value="GDHRDH"/>
</dbReference>
<dbReference type="RefSeq" id="XP_033463486.1">
    <property type="nucleotide sequence ID" value="XM_033604010.1"/>
</dbReference>
<dbReference type="Pfam" id="PF13561">
    <property type="entry name" value="adh_short_C2"/>
    <property type="match status" value="1"/>
</dbReference>
<organism evidence="4">
    <name type="scientific">Dissoconium aciculare CBS 342.82</name>
    <dbReference type="NCBI Taxonomy" id="1314786"/>
    <lineage>
        <taxon>Eukaryota</taxon>
        <taxon>Fungi</taxon>
        <taxon>Dikarya</taxon>
        <taxon>Ascomycota</taxon>
        <taxon>Pezizomycotina</taxon>
        <taxon>Dothideomycetes</taxon>
        <taxon>Dothideomycetidae</taxon>
        <taxon>Mycosphaerellales</taxon>
        <taxon>Dissoconiaceae</taxon>
        <taxon>Dissoconium</taxon>
    </lineage>
</organism>